<proteinExistence type="predicted"/>
<organism evidence="2 3">
    <name type="scientific">Denitromonas halophila</name>
    <dbReference type="NCBI Taxonomy" id="1629404"/>
    <lineage>
        <taxon>Bacteria</taxon>
        <taxon>Pseudomonadati</taxon>
        <taxon>Pseudomonadota</taxon>
        <taxon>Betaproteobacteria</taxon>
        <taxon>Rhodocyclales</taxon>
        <taxon>Zoogloeaceae</taxon>
        <taxon>Denitromonas</taxon>
    </lineage>
</organism>
<evidence type="ECO:0000256" key="1">
    <source>
        <dbReference type="SAM" id="Phobius"/>
    </source>
</evidence>
<dbReference type="Proteomes" id="UP000319502">
    <property type="component" value="Unassembled WGS sequence"/>
</dbReference>
<feature type="transmembrane region" description="Helical" evidence="1">
    <location>
        <begin position="219"/>
        <end position="240"/>
    </location>
</feature>
<gene>
    <name evidence="2" type="ORF">FHP91_08890</name>
</gene>
<feature type="transmembrane region" description="Helical" evidence="1">
    <location>
        <begin position="91"/>
        <end position="115"/>
    </location>
</feature>
<evidence type="ECO:0008006" key="4">
    <source>
        <dbReference type="Google" id="ProtNLM"/>
    </source>
</evidence>
<dbReference type="InterPro" id="IPR047798">
    <property type="entry name" value="BPSS1780-like"/>
</dbReference>
<keyword evidence="3" id="KW-1185">Reference proteome</keyword>
<keyword evidence="1" id="KW-0472">Membrane</keyword>
<keyword evidence="1" id="KW-1133">Transmembrane helix</keyword>
<dbReference type="NCBIfam" id="NF041043">
    <property type="entry name" value="BPSS1780_fam"/>
    <property type="match status" value="1"/>
</dbReference>
<name>A0A557QXY0_9RHOO</name>
<dbReference type="EMBL" id="VMNK01000006">
    <property type="protein sequence ID" value="TVO57772.1"/>
    <property type="molecule type" value="Genomic_DNA"/>
</dbReference>
<dbReference type="AlphaFoldDB" id="A0A557QXY0"/>
<feature type="transmembrane region" description="Helical" evidence="1">
    <location>
        <begin position="145"/>
        <end position="170"/>
    </location>
</feature>
<feature type="transmembrane region" description="Helical" evidence="1">
    <location>
        <begin position="28"/>
        <end position="46"/>
    </location>
</feature>
<evidence type="ECO:0000313" key="2">
    <source>
        <dbReference type="EMBL" id="TVO57772.1"/>
    </source>
</evidence>
<protein>
    <recommendedName>
        <fullName evidence="4">Transmembrane protein</fullName>
    </recommendedName>
</protein>
<evidence type="ECO:0000313" key="3">
    <source>
        <dbReference type="Proteomes" id="UP000319502"/>
    </source>
</evidence>
<comment type="caution">
    <text evidence="2">The sequence shown here is derived from an EMBL/GenBank/DDBJ whole genome shotgun (WGS) entry which is preliminary data.</text>
</comment>
<keyword evidence="1" id="KW-0812">Transmembrane</keyword>
<feature type="transmembrane region" description="Helical" evidence="1">
    <location>
        <begin position="190"/>
        <end position="213"/>
    </location>
</feature>
<dbReference type="RefSeq" id="WP_144309227.1">
    <property type="nucleotide sequence ID" value="NZ_VMNK01000006.1"/>
</dbReference>
<sequence length="257" mass="27196">MQAYKRSPTRGFAWIAEGFRLWKRSPALITYLTFGYLLILVVLSVIPLVGQAVASLILPIISLGVLNGTLAVHEGRKVGPDVLLSGFKSNVAGLITVGGLYLTGTLLALGATALFDGGMLLKIMVGNHPLNEEAMATPGLMNASLFGTLLTTPLMMAYWFAAMLVGWHGLSAPKAMFFSLIACWRSFGAFSMYLLGIFFLVVGGPALLVATIAQSSPALASLLTVPLPLITIPIVFASFLPNVLDIFGHEPPPAAHG</sequence>
<dbReference type="OrthoDB" id="5298483at2"/>
<reference evidence="2 3" key="1">
    <citation type="submission" date="2019-07" db="EMBL/GenBank/DDBJ databases">
        <title>The pathways for chlorine oxyanion respiration interact through the shared metabolite chlorate.</title>
        <authorList>
            <person name="Barnum T.P."/>
            <person name="Cheng Y."/>
            <person name="Hill K.A."/>
            <person name="Lucas L.N."/>
            <person name="Carlson H.K."/>
            <person name="Coates J.D."/>
        </authorList>
    </citation>
    <scope>NUCLEOTIDE SEQUENCE [LARGE SCALE GENOMIC DNA]</scope>
    <source>
        <strain evidence="2 3">SFB-3</strain>
    </source>
</reference>
<accession>A0A557QXY0</accession>